<protein>
    <submittedName>
        <fullName evidence="2">Uncharacterized protein</fullName>
    </submittedName>
</protein>
<organism evidence="2 3">
    <name type="scientific">Boletus reticuloceps</name>
    <dbReference type="NCBI Taxonomy" id="495285"/>
    <lineage>
        <taxon>Eukaryota</taxon>
        <taxon>Fungi</taxon>
        <taxon>Dikarya</taxon>
        <taxon>Basidiomycota</taxon>
        <taxon>Agaricomycotina</taxon>
        <taxon>Agaricomycetes</taxon>
        <taxon>Agaricomycetidae</taxon>
        <taxon>Boletales</taxon>
        <taxon>Boletineae</taxon>
        <taxon>Boletaceae</taxon>
        <taxon>Boletoideae</taxon>
        <taxon>Boletus</taxon>
    </lineage>
</organism>
<evidence type="ECO:0000256" key="1">
    <source>
        <dbReference type="SAM" id="MobiDB-lite"/>
    </source>
</evidence>
<feature type="compositionally biased region" description="Polar residues" evidence="1">
    <location>
        <begin position="9"/>
        <end position="20"/>
    </location>
</feature>
<dbReference type="AlphaFoldDB" id="A0A8I2YCH8"/>
<evidence type="ECO:0000313" key="2">
    <source>
        <dbReference type="EMBL" id="KAG6369372.1"/>
    </source>
</evidence>
<keyword evidence="3" id="KW-1185">Reference proteome</keyword>
<gene>
    <name evidence="2" type="ORF">JVT61DRAFT_14979</name>
</gene>
<name>A0A8I2YCH8_9AGAM</name>
<reference evidence="2" key="1">
    <citation type="submission" date="2021-03" db="EMBL/GenBank/DDBJ databases">
        <title>Evolutionary innovations through gain and loss of genes in the ectomycorrhizal Boletales.</title>
        <authorList>
            <person name="Wu G."/>
            <person name="Miyauchi S."/>
            <person name="Morin E."/>
            <person name="Yang Z.-L."/>
            <person name="Xu J."/>
            <person name="Martin F.M."/>
        </authorList>
    </citation>
    <scope>NUCLEOTIDE SEQUENCE</scope>
    <source>
        <strain evidence="2">BR01</strain>
    </source>
</reference>
<dbReference type="OrthoDB" id="1920326at2759"/>
<proteinExistence type="predicted"/>
<comment type="caution">
    <text evidence="2">The sequence shown here is derived from an EMBL/GenBank/DDBJ whole genome shotgun (WGS) entry which is preliminary data.</text>
</comment>
<dbReference type="EMBL" id="JAGFBS010000086">
    <property type="protein sequence ID" value="KAG6369372.1"/>
    <property type="molecule type" value="Genomic_DNA"/>
</dbReference>
<sequence length="437" mass="48938">MESHALKRITTQRLLTTHNSPDIDDMSASDLESGRRSDTPLSVPLCAKVVGAHAISSATPSPVNVSSERPTVLRSTEYIGWESVERRGWDLPFGLLEPGSETTTLGGLTGDVNDGRTPRTLKMVSKSLCKMSVLENGYYSDPPGVELYFKMGEDRNGLTLYRCRGTNSVEGNVHQNIIRKYDSFNTSPRHGVNVTLDYSVRHNITVGTRNRTGQPYISHFNISLNLAHLLDLTVKALKPSDINLCSRWVNGNDYEHANESFGIIKFKPDFFLPLGMFAYDEHCLPVHSREERDLFRLLVRSSPLFSDATNRQPNWTSLAVVWATHANGKTIFYKLPEHLKAYYKTWNDYCNENNTIAQNTAAAKRTRTLVRSSLPNITNIVAPTALPQTLRSTLSINATPVVDPETEELISWQIGNLLDSHAMQQSALLYLYVETAH</sequence>
<dbReference type="Proteomes" id="UP000683000">
    <property type="component" value="Unassembled WGS sequence"/>
</dbReference>
<evidence type="ECO:0000313" key="3">
    <source>
        <dbReference type="Proteomes" id="UP000683000"/>
    </source>
</evidence>
<accession>A0A8I2YCH8</accession>
<feature type="region of interest" description="Disordered" evidence="1">
    <location>
        <begin position="1"/>
        <end position="38"/>
    </location>
</feature>